<comment type="caution">
    <text evidence="1">The sequence shown here is derived from an EMBL/GenBank/DDBJ whole genome shotgun (WGS) entry which is preliminary data.</text>
</comment>
<accession>A0A9J5ZTQ8</accession>
<dbReference type="Proteomes" id="UP000824120">
    <property type="component" value="Chromosome 3"/>
</dbReference>
<evidence type="ECO:0000313" key="1">
    <source>
        <dbReference type="EMBL" id="KAG5615483.1"/>
    </source>
</evidence>
<name>A0A9J5ZTQ8_SOLCO</name>
<keyword evidence="2" id="KW-1185">Reference proteome</keyword>
<reference evidence="1 2" key="1">
    <citation type="submission" date="2020-09" db="EMBL/GenBank/DDBJ databases">
        <title>De no assembly of potato wild relative species, Solanum commersonii.</title>
        <authorList>
            <person name="Cho K."/>
        </authorList>
    </citation>
    <scope>NUCLEOTIDE SEQUENCE [LARGE SCALE GENOMIC DNA]</scope>
    <source>
        <strain evidence="1">LZ3.2</strain>
        <tissue evidence="1">Leaf</tissue>
    </source>
</reference>
<evidence type="ECO:0000313" key="2">
    <source>
        <dbReference type="Proteomes" id="UP000824120"/>
    </source>
</evidence>
<gene>
    <name evidence="1" type="ORF">H5410_015307</name>
</gene>
<sequence>MMRDEGTVVKIKKRKIDLVLASELKIMKEIVMRLPQRSGESSSKPVSQVLQYESYSYLRDQRKQKAQVDKLEKAYIGLAKSQGELSLSHRNIKKREKM</sequence>
<dbReference type="EMBL" id="JACXVP010000003">
    <property type="protein sequence ID" value="KAG5615483.1"/>
    <property type="molecule type" value="Genomic_DNA"/>
</dbReference>
<protein>
    <submittedName>
        <fullName evidence="1">Uncharacterized protein</fullName>
    </submittedName>
</protein>
<organism evidence="1 2">
    <name type="scientific">Solanum commersonii</name>
    <name type="common">Commerson's wild potato</name>
    <name type="synonym">Commerson's nightshade</name>
    <dbReference type="NCBI Taxonomy" id="4109"/>
    <lineage>
        <taxon>Eukaryota</taxon>
        <taxon>Viridiplantae</taxon>
        <taxon>Streptophyta</taxon>
        <taxon>Embryophyta</taxon>
        <taxon>Tracheophyta</taxon>
        <taxon>Spermatophyta</taxon>
        <taxon>Magnoliopsida</taxon>
        <taxon>eudicotyledons</taxon>
        <taxon>Gunneridae</taxon>
        <taxon>Pentapetalae</taxon>
        <taxon>asterids</taxon>
        <taxon>lamiids</taxon>
        <taxon>Solanales</taxon>
        <taxon>Solanaceae</taxon>
        <taxon>Solanoideae</taxon>
        <taxon>Solaneae</taxon>
        <taxon>Solanum</taxon>
    </lineage>
</organism>
<proteinExistence type="predicted"/>
<dbReference type="AlphaFoldDB" id="A0A9J5ZTQ8"/>